<evidence type="ECO:0000313" key="3">
    <source>
        <dbReference type="Proteomes" id="UP001155110"/>
    </source>
</evidence>
<dbReference type="EMBL" id="JANTZM010000007">
    <property type="protein sequence ID" value="MCS4157782.1"/>
    <property type="molecule type" value="Genomic_DNA"/>
</dbReference>
<sequence>MIYQSDDPLDEITRRSTLRFKWALAEGEVSTPREMWQRIREIVHNEISVLSDADMIYLHDRYREFQGPLWPDPTEKEMSSPINEEMPSLSKEEMVREELEDYLRSELGFMLEDILEGGLDVYVRVRRHGIEIEGFGLEPSQPRPEPRTTKFNQHAHY</sequence>
<protein>
    <submittedName>
        <fullName evidence="2">Uncharacterized protein</fullName>
    </submittedName>
</protein>
<dbReference type="AlphaFoldDB" id="A0AAW5P8T4"/>
<evidence type="ECO:0000256" key="1">
    <source>
        <dbReference type="SAM" id="MobiDB-lite"/>
    </source>
</evidence>
<evidence type="ECO:0000313" key="2">
    <source>
        <dbReference type="EMBL" id="MCS4157782.1"/>
    </source>
</evidence>
<feature type="region of interest" description="Disordered" evidence="1">
    <location>
        <begin position="136"/>
        <end position="157"/>
    </location>
</feature>
<comment type="caution">
    <text evidence="2">The sequence shown here is derived from an EMBL/GenBank/DDBJ whole genome shotgun (WGS) entry which is preliminary data.</text>
</comment>
<gene>
    <name evidence="2" type="ORF">GGP99_001746</name>
</gene>
<dbReference type="Proteomes" id="UP001155110">
    <property type="component" value="Unassembled WGS sequence"/>
</dbReference>
<name>A0AAW5P8T4_9BACT</name>
<reference evidence="2" key="1">
    <citation type="submission" date="2022-08" db="EMBL/GenBank/DDBJ databases">
        <title>Genomic Encyclopedia of Type Strains, Phase V (KMG-V): Genome sequencing to study the core and pangenomes of soil and plant-associated prokaryotes.</title>
        <authorList>
            <person name="Whitman W."/>
        </authorList>
    </citation>
    <scope>NUCLEOTIDE SEQUENCE</scope>
    <source>
        <strain evidence="2">SP3002</strain>
    </source>
</reference>
<accession>A0AAW5P8T4</accession>
<feature type="region of interest" description="Disordered" evidence="1">
    <location>
        <begin position="69"/>
        <end position="91"/>
    </location>
</feature>
<proteinExistence type="predicted"/>
<organism evidence="2 3">
    <name type="scientific">Salinibacter ruber</name>
    <dbReference type="NCBI Taxonomy" id="146919"/>
    <lineage>
        <taxon>Bacteria</taxon>
        <taxon>Pseudomonadati</taxon>
        <taxon>Rhodothermota</taxon>
        <taxon>Rhodothermia</taxon>
        <taxon>Rhodothermales</taxon>
        <taxon>Salinibacteraceae</taxon>
        <taxon>Salinibacter</taxon>
    </lineage>
</organism>